<gene>
    <name evidence="3" type="ORF">K0O23_13755</name>
</gene>
<feature type="transmembrane region" description="Helical" evidence="2">
    <location>
        <begin position="7"/>
        <end position="25"/>
    </location>
</feature>
<name>A0ABS7CWH9_9BACT</name>
<dbReference type="SUPFAM" id="SSF48452">
    <property type="entry name" value="TPR-like"/>
    <property type="match status" value="1"/>
</dbReference>
<keyword evidence="2" id="KW-1133">Transmembrane helix</keyword>
<evidence type="ECO:0000313" key="3">
    <source>
        <dbReference type="EMBL" id="MBW7468135.1"/>
    </source>
</evidence>
<dbReference type="SMART" id="SM00028">
    <property type="entry name" value="TPR"/>
    <property type="match status" value="6"/>
</dbReference>
<dbReference type="SUPFAM" id="SSF81901">
    <property type="entry name" value="HCP-like"/>
    <property type="match status" value="1"/>
</dbReference>
<proteinExistence type="predicted"/>
<dbReference type="InterPro" id="IPR019734">
    <property type="entry name" value="TPR_rpt"/>
</dbReference>
<evidence type="ECO:0000256" key="2">
    <source>
        <dbReference type="SAM" id="Phobius"/>
    </source>
</evidence>
<dbReference type="Gene3D" id="1.25.40.10">
    <property type="entry name" value="Tetratricopeptide repeat domain"/>
    <property type="match status" value="2"/>
</dbReference>
<dbReference type="Proteomes" id="UP000813018">
    <property type="component" value="Unassembled WGS sequence"/>
</dbReference>
<dbReference type="PROSITE" id="PS50005">
    <property type="entry name" value="TPR"/>
    <property type="match status" value="2"/>
</dbReference>
<organism evidence="3 4">
    <name type="scientific">Pontibacter aydingkolensis</name>
    <dbReference type="NCBI Taxonomy" id="1911536"/>
    <lineage>
        <taxon>Bacteria</taxon>
        <taxon>Pseudomonadati</taxon>
        <taxon>Bacteroidota</taxon>
        <taxon>Cytophagia</taxon>
        <taxon>Cytophagales</taxon>
        <taxon>Hymenobacteraceae</taxon>
        <taxon>Pontibacter</taxon>
    </lineage>
</organism>
<dbReference type="PANTHER" id="PTHR12558">
    <property type="entry name" value="CELL DIVISION CYCLE 16,23,27"/>
    <property type="match status" value="1"/>
</dbReference>
<dbReference type="PANTHER" id="PTHR12558:SF13">
    <property type="entry name" value="CELL DIVISION CYCLE PROTEIN 27 HOMOLOG"/>
    <property type="match status" value="1"/>
</dbReference>
<feature type="repeat" description="TPR" evidence="1">
    <location>
        <begin position="220"/>
        <end position="253"/>
    </location>
</feature>
<keyword evidence="2" id="KW-0472">Membrane</keyword>
<dbReference type="RefSeq" id="WP_219878010.1">
    <property type="nucleotide sequence ID" value="NZ_JAHYXK010000011.1"/>
</dbReference>
<evidence type="ECO:0000256" key="1">
    <source>
        <dbReference type="PROSITE-ProRule" id="PRU00339"/>
    </source>
</evidence>
<keyword evidence="4" id="KW-1185">Reference proteome</keyword>
<dbReference type="InterPro" id="IPR011990">
    <property type="entry name" value="TPR-like_helical_dom_sf"/>
</dbReference>
<keyword evidence="2" id="KW-0812">Transmembrane</keyword>
<dbReference type="EMBL" id="JAHYXK010000011">
    <property type="protein sequence ID" value="MBW7468135.1"/>
    <property type="molecule type" value="Genomic_DNA"/>
</dbReference>
<dbReference type="Pfam" id="PF13181">
    <property type="entry name" value="TPR_8"/>
    <property type="match status" value="2"/>
</dbReference>
<accession>A0ABS7CWH9</accession>
<keyword evidence="1" id="KW-0802">TPR repeat</keyword>
<dbReference type="Pfam" id="PF14559">
    <property type="entry name" value="TPR_19"/>
    <property type="match status" value="1"/>
</dbReference>
<feature type="repeat" description="TPR" evidence="1">
    <location>
        <begin position="149"/>
        <end position="182"/>
    </location>
</feature>
<dbReference type="Pfam" id="PF13176">
    <property type="entry name" value="TPR_7"/>
    <property type="match status" value="1"/>
</dbReference>
<protein>
    <submittedName>
        <fullName evidence="3">Tetratricopeptide repeat protein</fullName>
    </submittedName>
</protein>
<comment type="caution">
    <text evidence="3">The sequence shown here is derived from an EMBL/GenBank/DDBJ whole genome shotgun (WGS) entry which is preliminary data.</text>
</comment>
<reference evidence="3 4" key="1">
    <citation type="journal article" date="2016" name="Int. J. Syst. Evol. Microbiol.">
        <title>Pontibacter aydingkolensis sp. nov., isolated from soil of a salt lake.</title>
        <authorList>
            <person name="Osman G."/>
            <person name="Zhang T."/>
            <person name="Lou K."/>
            <person name="Gao Y."/>
            <person name="Chang W."/>
            <person name="Lin Q."/>
            <person name="Yang H.M."/>
            <person name="Huo X.D."/>
            <person name="Wang N."/>
        </authorList>
    </citation>
    <scope>NUCLEOTIDE SEQUENCE [LARGE SCALE GENOMIC DNA]</scope>
    <source>
        <strain evidence="3 4">KACC 19255</strain>
    </source>
</reference>
<sequence length="446" mass="50180">MKRGNIYAISFVLLLVIAAGVFVYSRNHEEPIPPLRERQGPISTTSEWLNTKAAIEGLQYKIRKNSNDTQSKLLLAMAYMQEARVTGEHPYYFPAALKLVEDVLDRNNIDPAIRFEATVAKAMIQLSLHHFDKALETGKLAHKLNPNRASVYGVLCDAYVELGDYEKAIEMADQMVAIRPDLMSYARISYLREIHGDMAGAIRAMEMAANAGYPGLEQTAWAKYNLANLYERIGDLQMAEIYYKQSLVERPSYAFSTAGLGRIKAKTGNDKEAIELLQQAAGTIPEFSFQEELAHLYKKTGQKQKAAEIMEQLLEGFDEDEEAGHNMNMEIANVYLELDNNPDKALEYALKEYKSRPNNIDVCKMMASIYYEKKDYATANKYLLKAIRTQKQDASLLTLNGLVNYKLGKKTDGEELIRKAFSIDPFQSSSVSTEGKALLSRSLSSL</sequence>
<evidence type="ECO:0000313" key="4">
    <source>
        <dbReference type="Proteomes" id="UP000813018"/>
    </source>
</evidence>